<protein>
    <submittedName>
        <fullName evidence="5 6">Transcriptional regulator Myc-like</fullName>
    </submittedName>
</protein>
<dbReference type="GO" id="GO:0003677">
    <property type="term" value="F:DNA binding"/>
    <property type="evidence" value="ECO:0007669"/>
    <property type="project" value="UniProtKB-KW"/>
</dbReference>
<dbReference type="PROSITE" id="PS50888">
    <property type="entry name" value="BHLH"/>
    <property type="match status" value="1"/>
</dbReference>
<dbReference type="InterPro" id="IPR050433">
    <property type="entry name" value="Myc_transcription_factors"/>
</dbReference>
<dbReference type="PANTHER" id="PTHR45851">
    <property type="entry name" value="MYC PROTO-ONCOGENE"/>
    <property type="match status" value="1"/>
</dbReference>
<keyword evidence="4" id="KW-1185">Reference proteome</keyword>
<accession>A0A6J2XSX1</accession>
<evidence type="ECO:0000256" key="2">
    <source>
        <dbReference type="SAM" id="MobiDB-lite"/>
    </source>
</evidence>
<sequence length="493" mass="56410">MIDKMADSYYEMRPLTAEQFSTSPVISFLDDTDDKNFSDDYHFLSDDHWKKFELDFPELSNIDDIVKELTTCDNSSLDCLLNTDDPNRVFLNNHDCMWAGHCGSKEHAEEPKSNLGFFVPKPPVLKPAELKPATATKLCATGKQQSLLKPSVKAMTTTTNTFIPSCSTSIIQHTPQTPPESDDEENKDVLLKILKEAIDDCDLEDDSDLCKYLEDKEVGVKEEHIDIKEEPLDDIVEEEEEAEYVEEEEEEEEEESMSYLDAEQLRIRSQLAAENDHSYHKDRNAAMRLNNYGLDTPSESEEEEEIDVVSVTDKFGSNASRMVLSLPTNPSHTDRHNLQRRMATAMSRKHMGDGIKTLLPVRNPVPNGTIAAPKPGRVGKRGRGTRTNAGYKRRRMNDTNREPTDKRHLHNDMERQRRVDLRIAFENLKSVVPEVSGTKKIAKVNILLQAAQYCYYLTGSSANYNKQLEDLRKRQVWLRQRVSQLRRNLAARR</sequence>
<dbReference type="FunFam" id="4.10.280.10:FF:000019">
    <property type="entry name" value="Myc proto-oncogene protein"/>
    <property type="match status" value="1"/>
</dbReference>
<dbReference type="InterPro" id="IPR002418">
    <property type="entry name" value="Tscrpt_reg_Myc"/>
</dbReference>
<gene>
    <name evidence="5 6" type="primary">LOC115880578</name>
</gene>
<organism evidence="4 6">
    <name type="scientific">Sitophilus oryzae</name>
    <name type="common">Rice weevil</name>
    <name type="synonym">Curculio oryzae</name>
    <dbReference type="NCBI Taxonomy" id="7048"/>
    <lineage>
        <taxon>Eukaryota</taxon>
        <taxon>Metazoa</taxon>
        <taxon>Ecdysozoa</taxon>
        <taxon>Arthropoda</taxon>
        <taxon>Hexapoda</taxon>
        <taxon>Insecta</taxon>
        <taxon>Pterygota</taxon>
        <taxon>Neoptera</taxon>
        <taxon>Endopterygota</taxon>
        <taxon>Coleoptera</taxon>
        <taxon>Polyphaga</taxon>
        <taxon>Cucujiformia</taxon>
        <taxon>Curculionidae</taxon>
        <taxon>Dryophthorinae</taxon>
        <taxon>Sitophilus</taxon>
    </lineage>
</organism>
<dbReference type="PRINTS" id="PR00044">
    <property type="entry name" value="LEUZIPPRMYC"/>
</dbReference>
<dbReference type="InterPro" id="IPR011598">
    <property type="entry name" value="bHLH_dom"/>
</dbReference>
<dbReference type="GeneID" id="115880578"/>
<dbReference type="CDD" id="cd11400">
    <property type="entry name" value="bHLHzip_Myc"/>
    <property type="match status" value="1"/>
</dbReference>
<evidence type="ECO:0000313" key="6">
    <source>
        <dbReference type="RefSeq" id="XP_030753699.1"/>
    </source>
</evidence>
<dbReference type="Pfam" id="PF00010">
    <property type="entry name" value="HLH"/>
    <property type="match status" value="1"/>
</dbReference>
<dbReference type="RefSeq" id="XP_030753699.1">
    <property type="nucleotide sequence ID" value="XM_030897839.1"/>
</dbReference>
<dbReference type="GO" id="GO:0003700">
    <property type="term" value="F:DNA-binding transcription factor activity"/>
    <property type="evidence" value="ECO:0007669"/>
    <property type="project" value="InterPro"/>
</dbReference>
<dbReference type="OrthoDB" id="5964374at2759"/>
<evidence type="ECO:0000259" key="3">
    <source>
        <dbReference type="PROSITE" id="PS50888"/>
    </source>
</evidence>
<evidence type="ECO:0000313" key="4">
    <source>
        <dbReference type="Proteomes" id="UP000504635"/>
    </source>
</evidence>
<dbReference type="Proteomes" id="UP000504635">
    <property type="component" value="Unplaced"/>
</dbReference>
<feature type="region of interest" description="Disordered" evidence="2">
    <location>
        <begin position="357"/>
        <end position="388"/>
    </location>
</feature>
<dbReference type="AlphaFoldDB" id="A0A6J2XSX1"/>
<dbReference type="KEGG" id="soy:115880578"/>
<proteinExistence type="predicted"/>
<name>A0A6J2XSX1_SITOR</name>
<dbReference type="InterPro" id="IPR036638">
    <property type="entry name" value="HLH_DNA-bd_sf"/>
</dbReference>
<dbReference type="SUPFAM" id="SSF47459">
    <property type="entry name" value="HLH, helix-loop-helix DNA-binding domain"/>
    <property type="match status" value="1"/>
</dbReference>
<dbReference type="SMART" id="SM00353">
    <property type="entry name" value="HLH"/>
    <property type="match status" value="1"/>
</dbReference>
<keyword evidence="1" id="KW-0238">DNA-binding</keyword>
<evidence type="ECO:0000256" key="1">
    <source>
        <dbReference type="ARBA" id="ARBA00023125"/>
    </source>
</evidence>
<dbReference type="GO" id="GO:0046983">
    <property type="term" value="F:protein dimerization activity"/>
    <property type="evidence" value="ECO:0007669"/>
    <property type="project" value="InterPro"/>
</dbReference>
<evidence type="ECO:0000313" key="5">
    <source>
        <dbReference type="RefSeq" id="XP_030753698.1"/>
    </source>
</evidence>
<dbReference type="RefSeq" id="XP_030753698.1">
    <property type="nucleotide sequence ID" value="XM_030897838.1"/>
</dbReference>
<reference evidence="5 6" key="1">
    <citation type="submission" date="2025-04" db="UniProtKB">
        <authorList>
            <consortium name="RefSeq"/>
        </authorList>
    </citation>
    <scope>IDENTIFICATION</scope>
    <source>
        <tissue evidence="5 6">Gonads</tissue>
    </source>
</reference>
<dbReference type="Gene3D" id="4.10.280.10">
    <property type="entry name" value="Helix-loop-helix DNA-binding domain"/>
    <property type="match status" value="1"/>
</dbReference>
<feature type="domain" description="BHLH" evidence="3">
    <location>
        <begin position="405"/>
        <end position="457"/>
    </location>
</feature>